<feature type="transmembrane region" description="Helical" evidence="7">
    <location>
        <begin position="469"/>
        <end position="486"/>
    </location>
</feature>
<feature type="region of interest" description="Disordered" evidence="6">
    <location>
        <begin position="1"/>
        <end position="24"/>
    </location>
</feature>
<dbReference type="VEuPathDB" id="FungiDB:AJ78_06519"/>
<feature type="transmembrane region" description="Helical" evidence="7">
    <location>
        <begin position="346"/>
        <end position="367"/>
    </location>
</feature>
<evidence type="ECO:0000256" key="4">
    <source>
        <dbReference type="ARBA" id="ARBA00022989"/>
    </source>
</evidence>
<dbReference type="EMBL" id="LGRN01000347">
    <property type="protein sequence ID" value="OJD12971.1"/>
    <property type="molecule type" value="Genomic_DNA"/>
</dbReference>
<evidence type="ECO:0000256" key="2">
    <source>
        <dbReference type="ARBA" id="ARBA00022448"/>
    </source>
</evidence>
<keyword evidence="10" id="KW-1185">Reference proteome</keyword>
<keyword evidence="5 7" id="KW-0472">Membrane</keyword>
<feature type="domain" description="Major facilitator superfamily (MFS) profile" evidence="8">
    <location>
        <begin position="55"/>
        <end position="495"/>
    </location>
</feature>
<evidence type="ECO:0000256" key="5">
    <source>
        <dbReference type="ARBA" id="ARBA00023136"/>
    </source>
</evidence>
<dbReference type="PANTHER" id="PTHR43791">
    <property type="entry name" value="PERMEASE-RELATED"/>
    <property type="match status" value="1"/>
</dbReference>
<feature type="transmembrane region" description="Helical" evidence="7">
    <location>
        <begin position="436"/>
        <end position="457"/>
    </location>
</feature>
<dbReference type="Gene3D" id="1.20.1250.20">
    <property type="entry name" value="MFS general substrate transporter like domains"/>
    <property type="match status" value="2"/>
</dbReference>
<feature type="transmembrane region" description="Helical" evidence="7">
    <location>
        <begin position="122"/>
        <end position="140"/>
    </location>
</feature>
<keyword evidence="2" id="KW-0813">Transport</keyword>
<protein>
    <recommendedName>
        <fullName evidence="8">Major facilitator superfamily (MFS) profile domain-containing protein</fullName>
    </recommendedName>
</protein>
<dbReference type="OrthoDB" id="3639251at2759"/>
<dbReference type="AlphaFoldDB" id="A0A1J9PYK2"/>
<dbReference type="SUPFAM" id="SSF103473">
    <property type="entry name" value="MFS general substrate transporter"/>
    <property type="match status" value="1"/>
</dbReference>
<comment type="caution">
    <text evidence="9">The sequence shown here is derived from an EMBL/GenBank/DDBJ whole genome shotgun (WGS) entry which is preliminary data.</text>
</comment>
<feature type="transmembrane region" description="Helical" evidence="7">
    <location>
        <begin position="312"/>
        <end position="334"/>
    </location>
</feature>
<evidence type="ECO:0000256" key="3">
    <source>
        <dbReference type="ARBA" id="ARBA00022692"/>
    </source>
</evidence>
<feature type="transmembrane region" description="Helical" evidence="7">
    <location>
        <begin position="379"/>
        <end position="397"/>
    </location>
</feature>
<gene>
    <name evidence="9" type="ORF">AJ78_06519</name>
</gene>
<name>A0A1J9PYK2_9EURO</name>
<feature type="transmembrane region" description="Helical" evidence="7">
    <location>
        <begin position="185"/>
        <end position="206"/>
    </location>
</feature>
<feature type="transmembrane region" description="Helical" evidence="7">
    <location>
        <begin position="152"/>
        <end position="173"/>
    </location>
</feature>
<feature type="transmembrane region" description="Helical" evidence="7">
    <location>
        <begin position="403"/>
        <end position="424"/>
    </location>
</feature>
<sequence length="514" mass="56071">MATTDSDSGMEVSTDKVELATSETRGPDEAYYTACVAALTPAEQKRIIRRIDRRLVSMLGFLYAISLMDRNNTGIAQIAGMSVDLDMATGNRYSIVVLIFFVPYVIFQPPSTALLRKIGPKTFLSVTTLVWGMATIASGFVKTWTDLLPLRIVLGICEAGFFPGCAYLLSCWYPRYDLQKRNAAFYMVGTTMSAFTGILAFGFSQLEGSGSGPTWWGRIISAVGDKVVLYGEGLAGWRWIFILQGVLTCIVAAAAYLFTLGFPDIPEKVWGFSMTDKENAFVVARLELDRQDTAPTKFRLGEYVAHAFDLKIWGFATLFGLTTVNTYSIAYFLPLILKNGMGFSTAASQCLIAPPYVAAGLMMYGMAHLSDKYRVRSPFILINGCLLLIGIPLLGFMENVGVRYFGAFVTTAACNATVPCILTWQANNIRGQWKRALCSATLVGTGGIGGIIGTTVFRSQDAPEYRPGTYVTLGSSALLIIVTLLLDLKFIRANKRAAAGGKPIGELEGFRYTL</sequence>
<dbReference type="Pfam" id="PF07690">
    <property type="entry name" value="MFS_1"/>
    <property type="match status" value="1"/>
</dbReference>
<evidence type="ECO:0000259" key="8">
    <source>
        <dbReference type="PROSITE" id="PS50850"/>
    </source>
</evidence>
<evidence type="ECO:0000256" key="6">
    <source>
        <dbReference type="SAM" id="MobiDB-lite"/>
    </source>
</evidence>
<accession>A0A1J9PYK2</accession>
<dbReference type="InterPro" id="IPR011701">
    <property type="entry name" value="MFS"/>
</dbReference>
<reference evidence="9 10" key="1">
    <citation type="submission" date="2015-07" db="EMBL/GenBank/DDBJ databases">
        <title>Emmonsia species relationships and genome sequence.</title>
        <authorList>
            <consortium name="The Broad Institute Genomics Platform"/>
            <person name="Cuomo C.A."/>
            <person name="Munoz J.F."/>
            <person name="Imamovic A."/>
            <person name="Priest M.E."/>
            <person name="Young S."/>
            <person name="Clay O.K."/>
            <person name="McEwen J.G."/>
        </authorList>
    </citation>
    <scope>NUCLEOTIDE SEQUENCE [LARGE SCALE GENOMIC DNA]</scope>
    <source>
        <strain evidence="9 10">UAMH 9510</strain>
    </source>
</reference>
<keyword evidence="4 7" id="KW-1133">Transmembrane helix</keyword>
<dbReference type="PANTHER" id="PTHR43791:SF47">
    <property type="entry name" value="MAJOR FACILITATOR SUPERFAMILY (MFS) PROFILE DOMAIN-CONTAINING PROTEIN-RELATED"/>
    <property type="match status" value="1"/>
</dbReference>
<feature type="transmembrane region" description="Helical" evidence="7">
    <location>
        <begin position="55"/>
        <end position="73"/>
    </location>
</feature>
<feature type="transmembrane region" description="Helical" evidence="7">
    <location>
        <begin position="239"/>
        <end position="258"/>
    </location>
</feature>
<dbReference type="GO" id="GO:0016020">
    <property type="term" value="C:membrane"/>
    <property type="evidence" value="ECO:0007669"/>
    <property type="project" value="UniProtKB-SubCell"/>
</dbReference>
<dbReference type="Proteomes" id="UP000182235">
    <property type="component" value="Unassembled WGS sequence"/>
</dbReference>
<evidence type="ECO:0000313" key="9">
    <source>
        <dbReference type="EMBL" id="OJD12971.1"/>
    </source>
</evidence>
<dbReference type="PROSITE" id="PS50850">
    <property type="entry name" value="MFS"/>
    <property type="match status" value="1"/>
</dbReference>
<keyword evidence="3 7" id="KW-0812">Transmembrane</keyword>
<dbReference type="GO" id="GO:0022857">
    <property type="term" value="F:transmembrane transporter activity"/>
    <property type="evidence" value="ECO:0007669"/>
    <property type="project" value="InterPro"/>
</dbReference>
<comment type="subcellular location">
    <subcellularLocation>
        <location evidence="1">Membrane</location>
        <topology evidence="1">Multi-pass membrane protein</topology>
    </subcellularLocation>
</comment>
<proteinExistence type="predicted"/>
<evidence type="ECO:0000256" key="7">
    <source>
        <dbReference type="SAM" id="Phobius"/>
    </source>
</evidence>
<dbReference type="FunFam" id="1.20.1250.20:FF:000013">
    <property type="entry name" value="MFS general substrate transporter"/>
    <property type="match status" value="1"/>
</dbReference>
<organism evidence="9 10">
    <name type="scientific">Emergomyces pasteurianus Ep9510</name>
    <dbReference type="NCBI Taxonomy" id="1447872"/>
    <lineage>
        <taxon>Eukaryota</taxon>
        <taxon>Fungi</taxon>
        <taxon>Dikarya</taxon>
        <taxon>Ascomycota</taxon>
        <taxon>Pezizomycotina</taxon>
        <taxon>Eurotiomycetes</taxon>
        <taxon>Eurotiomycetidae</taxon>
        <taxon>Onygenales</taxon>
        <taxon>Ajellomycetaceae</taxon>
        <taxon>Emergomyces</taxon>
    </lineage>
</organism>
<evidence type="ECO:0000313" key="10">
    <source>
        <dbReference type="Proteomes" id="UP000182235"/>
    </source>
</evidence>
<evidence type="ECO:0000256" key="1">
    <source>
        <dbReference type="ARBA" id="ARBA00004141"/>
    </source>
</evidence>
<dbReference type="InterPro" id="IPR020846">
    <property type="entry name" value="MFS_dom"/>
</dbReference>
<feature type="transmembrane region" description="Helical" evidence="7">
    <location>
        <begin position="93"/>
        <end position="115"/>
    </location>
</feature>
<dbReference type="STRING" id="1447872.A0A1J9PYK2"/>
<dbReference type="InterPro" id="IPR036259">
    <property type="entry name" value="MFS_trans_sf"/>
</dbReference>